<keyword evidence="4" id="KW-0539">Nucleus</keyword>
<dbReference type="InterPro" id="IPR008967">
    <property type="entry name" value="p53-like_TF_DNA-bd_sf"/>
</dbReference>
<dbReference type="STRING" id="29170.A0A368FK11"/>
<dbReference type="EMBL" id="JOJR01001076">
    <property type="protein sequence ID" value="RCN32516.1"/>
    <property type="molecule type" value="Genomic_DNA"/>
</dbReference>
<protein>
    <submittedName>
        <fullName evidence="6">Runt domain protein</fullName>
    </submittedName>
</protein>
<evidence type="ECO:0000256" key="4">
    <source>
        <dbReference type="ARBA" id="ARBA00023242"/>
    </source>
</evidence>
<feature type="domain" description="Runt" evidence="5">
    <location>
        <begin position="75"/>
        <end position="117"/>
    </location>
</feature>
<sequence length="117" mass="12924">MLVRITHQAIRRERAYFGQPPHTGTFERSSHSRLTTTVNRLTGGIDSSGQFNKMFDTTDTCNSTKCTQIAFIVTVTVAAGNDETPSGEVRHDTAKVIRQVARFSDLRFVGKSGRGGY</sequence>
<dbReference type="InterPro" id="IPR000040">
    <property type="entry name" value="AML1_Runt"/>
</dbReference>
<dbReference type="AlphaFoldDB" id="A0A368FK11"/>
<dbReference type="PROSITE" id="PS51062">
    <property type="entry name" value="RUNT"/>
    <property type="match status" value="1"/>
</dbReference>
<dbReference type="Proteomes" id="UP000252519">
    <property type="component" value="Unassembled WGS sequence"/>
</dbReference>
<proteinExistence type="predicted"/>
<keyword evidence="3" id="KW-0804">Transcription</keyword>
<comment type="subcellular location">
    <subcellularLocation>
        <location evidence="1">Nucleus</location>
    </subcellularLocation>
</comment>
<dbReference type="GO" id="GO:0005524">
    <property type="term" value="F:ATP binding"/>
    <property type="evidence" value="ECO:0007669"/>
    <property type="project" value="InterPro"/>
</dbReference>
<dbReference type="PANTHER" id="PTHR11950">
    <property type="entry name" value="RUNT RELATED"/>
    <property type="match status" value="1"/>
</dbReference>
<dbReference type="GO" id="GO:0005634">
    <property type="term" value="C:nucleus"/>
    <property type="evidence" value="ECO:0007669"/>
    <property type="project" value="UniProtKB-SubCell"/>
</dbReference>
<dbReference type="GO" id="GO:0000978">
    <property type="term" value="F:RNA polymerase II cis-regulatory region sequence-specific DNA binding"/>
    <property type="evidence" value="ECO:0007669"/>
    <property type="project" value="TreeGrafter"/>
</dbReference>
<dbReference type="InterPro" id="IPR012346">
    <property type="entry name" value="p53/RUNT-type_TF_DNA-bd_sf"/>
</dbReference>
<dbReference type="Pfam" id="PF00853">
    <property type="entry name" value="Runt"/>
    <property type="match status" value="1"/>
</dbReference>
<keyword evidence="7" id="KW-1185">Reference proteome</keyword>
<dbReference type="PRINTS" id="PR00967">
    <property type="entry name" value="ONCOGENEAML1"/>
</dbReference>
<evidence type="ECO:0000313" key="7">
    <source>
        <dbReference type="Proteomes" id="UP000252519"/>
    </source>
</evidence>
<evidence type="ECO:0000313" key="6">
    <source>
        <dbReference type="EMBL" id="RCN32516.1"/>
    </source>
</evidence>
<accession>A0A368FK11</accession>
<dbReference type="InterPro" id="IPR013524">
    <property type="entry name" value="Runt_dom"/>
</dbReference>
<dbReference type="GO" id="GO:0000981">
    <property type="term" value="F:DNA-binding transcription factor activity, RNA polymerase II-specific"/>
    <property type="evidence" value="ECO:0007669"/>
    <property type="project" value="TreeGrafter"/>
</dbReference>
<gene>
    <name evidence="6" type="ORF">ANCCAN_21670</name>
</gene>
<name>A0A368FK11_ANCCA</name>
<organism evidence="6 7">
    <name type="scientific">Ancylostoma caninum</name>
    <name type="common">Dog hookworm</name>
    <dbReference type="NCBI Taxonomy" id="29170"/>
    <lineage>
        <taxon>Eukaryota</taxon>
        <taxon>Metazoa</taxon>
        <taxon>Ecdysozoa</taxon>
        <taxon>Nematoda</taxon>
        <taxon>Chromadorea</taxon>
        <taxon>Rhabditida</taxon>
        <taxon>Rhabditina</taxon>
        <taxon>Rhabditomorpha</taxon>
        <taxon>Strongyloidea</taxon>
        <taxon>Ancylostomatidae</taxon>
        <taxon>Ancylostomatinae</taxon>
        <taxon>Ancylostoma</taxon>
    </lineage>
</organism>
<dbReference type="Gene3D" id="2.60.40.720">
    <property type="match status" value="1"/>
</dbReference>
<reference evidence="6 7" key="1">
    <citation type="submission" date="2014-10" db="EMBL/GenBank/DDBJ databases">
        <title>Draft genome of the hookworm Ancylostoma caninum.</title>
        <authorList>
            <person name="Mitreva M."/>
        </authorList>
    </citation>
    <scope>NUCLEOTIDE SEQUENCE [LARGE SCALE GENOMIC DNA]</scope>
    <source>
        <strain evidence="6 7">Baltimore</strain>
    </source>
</reference>
<dbReference type="PANTHER" id="PTHR11950:SF31">
    <property type="entry name" value="SEGMENTATION PROTEIN RUNT"/>
    <property type="match status" value="1"/>
</dbReference>
<keyword evidence="2" id="KW-0805">Transcription regulation</keyword>
<evidence type="ECO:0000256" key="1">
    <source>
        <dbReference type="ARBA" id="ARBA00004123"/>
    </source>
</evidence>
<comment type="caution">
    <text evidence="6">The sequence shown here is derived from an EMBL/GenBank/DDBJ whole genome shotgun (WGS) entry which is preliminary data.</text>
</comment>
<dbReference type="OrthoDB" id="10029800at2759"/>
<dbReference type="SUPFAM" id="SSF49417">
    <property type="entry name" value="p53-like transcription factors"/>
    <property type="match status" value="1"/>
</dbReference>
<evidence type="ECO:0000256" key="3">
    <source>
        <dbReference type="ARBA" id="ARBA00023163"/>
    </source>
</evidence>
<evidence type="ECO:0000259" key="5">
    <source>
        <dbReference type="PROSITE" id="PS51062"/>
    </source>
</evidence>
<evidence type="ECO:0000256" key="2">
    <source>
        <dbReference type="ARBA" id="ARBA00023015"/>
    </source>
</evidence>